<dbReference type="EMBL" id="MU004240">
    <property type="protein sequence ID" value="KAF2665432.1"/>
    <property type="molecule type" value="Genomic_DNA"/>
</dbReference>
<dbReference type="Pfam" id="PF01918">
    <property type="entry name" value="Alba"/>
    <property type="match status" value="1"/>
</dbReference>
<proteinExistence type="predicted"/>
<feature type="compositionally biased region" description="Low complexity" evidence="1">
    <location>
        <begin position="190"/>
        <end position="202"/>
    </location>
</feature>
<evidence type="ECO:0000256" key="1">
    <source>
        <dbReference type="SAM" id="MobiDB-lite"/>
    </source>
</evidence>
<reference evidence="3" key="1">
    <citation type="journal article" date="2020" name="Stud. Mycol.">
        <title>101 Dothideomycetes genomes: a test case for predicting lifestyles and emergence of pathogens.</title>
        <authorList>
            <person name="Haridas S."/>
            <person name="Albert R."/>
            <person name="Binder M."/>
            <person name="Bloem J."/>
            <person name="Labutti K."/>
            <person name="Salamov A."/>
            <person name="Andreopoulos B."/>
            <person name="Baker S."/>
            <person name="Barry K."/>
            <person name="Bills G."/>
            <person name="Bluhm B."/>
            <person name="Cannon C."/>
            <person name="Castanera R."/>
            <person name="Culley D."/>
            <person name="Daum C."/>
            <person name="Ezra D."/>
            <person name="Gonzalez J."/>
            <person name="Henrissat B."/>
            <person name="Kuo A."/>
            <person name="Liang C."/>
            <person name="Lipzen A."/>
            <person name="Lutzoni F."/>
            <person name="Magnuson J."/>
            <person name="Mondo S."/>
            <person name="Nolan M."/>
            <person name="Ohm R."/>
            <person name="Pangilinan J."/>
            <person name="Park H.-J."/>
            <person name="Ramirez L."/>
            <person name="Alfaro M."/>
            <person name="Sun H."/>
            <person name="Tritt A."/>
            <person name="Yoshinaga Y."/>
            <person name="Zwiers L.-H."/>
            <person name="Turgeon B."/>
            <person name="Goodwin S."/>
            <person name="Spatafora J."/>
            <person name="Crous P."/>
            <person name="Grigoriev I."/>
        </authorList>
    </citation>
    <scope>NUCLEOTIDE SEQUENCE</scope>
    <source>
        <strain evidence="3">CBS 115976</strain>
    </source>
</reference>
<accession>A0A6A6U013</accession>
<keyword evidence="4" id="KW-1185">Reference proteome</keyword>
<dbReference type="InterPro" id="IPR002775">
    <property type="entry name" value="DNA/RNA-bd_Alba-like"/>
</dbReference>
<evidence type="ECO:0000313" key="4">
    <source>
        <dbReference type="Proteomes" id="UP000799302"/>
    </source>
</evidence>
<feature type="region of interest" description="Disordered" evidence="1">
    <location>
        <begin position="186"/>
        <end position="214"/>
    </location>
</feature>
<dbReference type="AlphaFoldDB" id="A0A6A6U013"/>
<feature type="compositionally biased region" description="Low complexity" evidence="1">
    <location>
        <begin position="83"/>
        <end position="94"/>
    </location>
</feature>
<feature type="compositionally biased region" description="Basic residues" evidence="1">
    <location>
        <begin position="56"/>
        <end position="65"/>
    </location>
</feature>
<dbReference type="OrthoDB" id="424402at2759"/>
<protein>
    <recommendedName>
        <fullName evidence="2">DNA/RNA-binding protein Alba-like domain-containing protein</fullName>
    </recommendedName>
</protein>
<dbReference type="GO" id="GO:0003676">
    <property type="term" value="F:nucleic acid binding"/>
    <property type="evidence" value="ECO:0007669"/>
    <property type="project" value="InterPro"/>
</dbReference>
<evidence type="ECO:0000313" key="3">
    <source>
        <dbReference type="EMBL" id="KAF2665432.1"/>
    </source>
</evidence>
<evidence type="ECO:0000259" key="2">
    <source>
        <dbReference type="Pfam" id="PF01918"/>
    </source>
</evidence>
<gene>
    <name evidence="3" type="ORF">BT63DRAFT_459008</name>
</gene>
<name>A0A6A6U013_9PEZI</name>
<organism evidence="3 4">
    <name type="scientific">Microthyrium microscopicum</name>
    <dbReference type="NCBI Taxonomy" id="703497"/>
    <lineage>
        <taxon>Eukaryota</taxon>
        <taxon>Fungi</taxon>
        <taxon>Dikarya</taxon>
        <taxon>Ascomycota</taxon>
        <taxon>Pezizomycotina</taxon>
        <taxon>Dothideomycetes</taxon>
        <taxon>Dothideomycetes incertae sedis</taxon>
        <taxon>Microthyriales</taxon>
        <taxon>Microthyriaceae</taxon>
        <taxon>Microthyrium</taxon>
    </lineage>
</organism>
<sequence length="328" mass="36295">MSPSSLKLHYLSQAGYQYIVNFKHLTKQSTYVLPSIYEMARNSKTKHPPRASQHPKSTKSHKNRAKALSNQKPVIKSPDEVATNEAATTGATNTDRAAPDAPSTALDAREITRITTRQPGEVRGPPPPIPLHADEPARELFPPHSDDPVLRASHDLHSIVIKPSSKIENKVKQVLSALRLAKEQAIKDSQQQATQQTNTGENGNEEEQRSTQGRREVLVSIVGNAKASNKAISVAEVAKREFAQTVYQYTGVWTRLERQVARVKKDVTKEALDGGVMKDEDDNENSVFMDVPQRATVRNVACLVIYLALKPIPKLRDTYGEQVTKAPT</sequence>
<dbReference type="Proteomes" id="UP000799302">
    <property type="component" value="Unassembled WGS sequence"/>
</dbReference>
<feature type="region of interest" description="Disordered" evidence="1">
    <location>
        <begin position="42"/>
        <end position="109"/>
    </location>
</feature>
<feature type="domain" description="DNA/RNA-binding protein Alba-like" evidence="2">
    <location>
        <begin position="158"/>
        <end position="250"/>
    </location>
</feature>